<dbReference type="PANTHER" id="PTHR43244:SF1">
    <property type="entry name" value="5,10-METHYLENETETRAHYDROMETHANOPTERIN REDUCTASE"/>
    <property type="match status" value="1"/>
</dbReference>
<evidence type="ECO:0000313" key="3">
    <source>
        <dbReference type="EMBL" id="MEB3512610.1"/>
    </source>
</evidence>
<dbReference type="SUPFAM" id="SSF51679">
    <property type="entry name" value="Bacterial luciferase-like"/>
    <property type="match status" value="1"/>
</dbReference>
<accession>A0ABU6AYN6</accession>
<sequence>MTLEVGIILPTSTPDPARPILGDVRAAARLAEQGGLDSVWSTDHLAASGPMLDSTVVLATAAAVTDRIRIGYGVMLLALRPAAWAAKQIATLQYVSGDRLILGVGTGNPVHGDAAWRAAGVSFAERGRRTDEALRVLPDLVAGRPTVLPDGTEITLAPGATMPPVLVAGDAEAARRRAAAYAEGWVAIGLEPRRVGAHVTELAALAEEYDRPPLTVTVVAPTLATDPGRAAEQLNAYAEAGAARVVLAVSGPQWQAGYEFAAKIKAQL</sequence>
<gene>
    <name evidence="3" type="ORF">U3653_21485</name>
</gene>
<dbReference type="Proteomes" id="UP001348098">
    <property type="component" value="Unassembled WGS sequence"/>
</dbReference>
<evidence type="ECO:0000313" key="4">
    <source>
        <dbReference type="Proteomes" id="UP001348098"/>
    </source>
</evidence>
<keyword evidence="4" id="KW-1185">Reference proteome</keyword>
<keyword evidence="1" id="KW-0560">Oxidoreductase</keyword>
<evidence type="ECO:0000259" key="2">
    <source>
        <dbReference type="Pfam" id="PF00296"/>
    </source>
</evidence>
<organism evidence="3 4">
    <name type="scientific">Nocardia implantans</name>
    <dbReference type="NCBI Taxonomy" id="3108168"/>
    <lineage>
        <taxon>Bacteria</taxon>
        <taxon>Bacillati</taxon>
        <taxon>Actinomycetota</taxon>
        <taxon>Actinomycetes</taxon>
        <taxon>Mycobacteriales</taxon>
        <taxon>Nocardiaceae</taxon>
        <taxon>Nocardia</taxon>
    </lineage>
</organism>
<dbReference type="RefSeq" id="WP_195081693.1">
    <property type="nucleotide sequence ID" value="NZ_JAYESH010000007.1"/>
</dbReference>
<dbReference type="InterPro" id="IPR050564">
    <property type="entry name" value="F420-G6PD/mer"/>
</dbReference>
<reference evidence="3 4" key="1">
    <citation type="submission" date="2023-12" db="EMBL/GenBank/DDBJ databases">
        <title>novel species in genus Nocarida.</title>
        <authorList>
            <person name="Li Z."/>
        </authorList>
    </citation>
    <scope>NUCLEOTIDE SEQUENCE [LARGE SCALE GENOMIC DNA]</scope>
    <source>
        <strain evidence="3 4">CDC186</strain>
    </source>
</reference>
<dbReference type="InterPro" id="IPR011251">
    <property type="entry name" value="Luciferase-like_dom"/>
</dbReference>
<name>A0ABU6AYN6_9NOCA</name>
<dbReference type="Pfam" id="PF00296">
    <property type="entry name" value="Bac_luciferase"/>
    <property type="match status" value="1"/>
</dbReference>
<dbReference type="InterPro" id="IPR036661">
    <property type="entry name" value="Luciferase-like_sf"/>
</dbReference>
<protein>
    <submittedName>
        <fullName evidence="3">LLM class flavin-dependent oxidoreductase</fullName>
    </submittedName>
</protein>
<comment type="caution">
    <text evidence="3">The sequence shown here is derived from an EMBL/GenBank/DDBJ whole genome shotgun (WGS) entry which is preliminary data.</text>
</comment>
<dbReference type="Gene3D" id="3.20.20.30">
    <property type="entry name" value="Luciferase-like domain"/>
    <property type="match status" value="1"/>
</dbReference>
<proteinExistence type="predicted"/>
<evidence type="ECO:0000256" key="1">
    <source>
        <dbReference type="ARBA" id="ARBA00023002"/>
    </source>
</evidence>
<dbReference type="EMBL" id="JAYKYQ010000009">
    <property type="protein sequence ID" value="MEB3512610.1"/>
    <property type="molecule type" value="Genomic_DNA"/>
</dbReference>
<feature type="domain" description="Luciferase-like" evidence="2">
    <location>
        <begin position="6"/>
        <end position="237"/>
    </location>
</feature>
<dbReference type="PANTHER" id="PTHR43244">
    <property type="match status" value="1"/>
</dbReference>